<feature type="domain" description="Ig-like" evidence="6">
    <location>
        <begin position="449"/>
        <end position="545"/>
    </location>
</feature>
<protein>
    <submittedName>
        <fullName evidence="8">Putative roundabout-like 2-like isoform X1</fullName>
    </submittedName>
</protein>
<dbReference type="OrthoDB" id="428111at2759"/>
<evidence type="ECO:0000313" key="8">
    <source>
        <dbReference type="EMBL" id="ROT85843.1"/>
    </source>
</evidence>
<dbReference type="GO" id="GO:0008046">
    <property type="term" value="F:axon guidance receptor activity"/>
    <property type="evidence" value="ECO:0007669"/>
    <property type="project" value="TreeGrafter"/>
</dbReference>
<evidence type="ECO:0000256" key="4">
    <source>
        <dbReference type="SAM" id="MobiDB-lite"/>
    </source>
</evidence>
<dbReference type="InterPro" id="IPR013106">
    <property type="entry name" value="Ig_V-set"/>
</dbReference>
<feature type="region of interest" description="Disordered" evidence="4">
    <location>
        <begin position="1"/>
        <end position="30"/>
    </location>
</feature>
<dbReference type="Proteomes" id="UP000283509">
    <property type="component" value="Unassembled WGS sequence"/>
</dbReference>
<feature type="transmembrane region" description="Helical" evidence="5">
    <location>
        <begin position="856"/>
        <end position="878"/>
    </location>
</feature>
<evidence type="ECO:0000259" key="6">
    <source>
        <dbReference type="PROSITE" id="PS50835"/>
    </source>
</evidence>
<dbReference type="SMART" id="SM00408">
    <property type="entry name" value="IGc2"/>
    <property type="match status" value="5"/>
</dbReference>
<dbReference type="SMART" id="SM00409">
    <property type="entry name" value="IG"/>
    <property type="match status" value="5"/>
</dbReference>
<dbReference type="PROSITE" id="PS50835">
    <property type="entry name" value="IG_LIKE"/>
    <property type="match status" value="5"/>
</dbReference>
<keyword evidence="1" id="KW-0677">Repeat</keyword>
<organism evidence="8 9">
    <name type="scientific">Penaeus vannamei</name>
    <name type="common">Whiteleg shrimp</name>
    <name type="synonym">Litopenaeus vannamei</name>
    <dbReference type="NCBI Taxonomy" id="6689"/>
    <lineage>
        <taxon>Eukaryota</taxon>
        <taxon>Metazoa</taxon>
        <taxon>Ecdysozoa</taxon>
        <taxon>Arthropoda</taxon>
        <taxon>Crustacea</taxon>
        <taxon>Multicrustacea</taxon>
        <taxon>Malacostraca</taxon>
        <taxon>Eumalacostraca</taxon>
        <taxon>Eucarida</taxon>
        <taxon>Decapoda</taxon>
        <taxon>Dendrobranchiata</taxon>
        <taxon>Penaeoidea</taxon>
        <taxon>Penaeidae</taxon>
        <taxon>Penaeus</taxon>
    </lineage>
</organism>
<keyword evidence="2" id="KW-1015">Disulfide bond</keyword>
<dbReference type="Pfam" id="PF13927">
    <property type="entry name" value="Ig_3"/>
    <property type="match status" value="2"/>
</dbReference>
<evidence type="ECO:0000256" key="2">
    <source>
        <dbReference type="ARBA" id="ARBA00023157"/>
    </source>
</evidence>
<dbReference type="InterPro" id="IPR050958">
    <property type="entry name" value="Cell_Adh-Cytoskel_Orgn"/>
</dbReference>
<dbReference type="PANTHER" id="PTHR45080:SF15">
    <property type="entry name" value="NEURAL CELL ADHESION MOLECULE L1"/>
    <property type="match status" value="1"/>
</dbReference>
<evidence type="ECO:0000259" key="7">
    <source>
        <dbReference type="PROSITE" id="PS50853"/>
    </source>
</evidence>
<feature type="domain" description="Ig-like" evidence="6">
    <location>
        <begin position="56"/>
        <end position="149"/>
    </location>
</feature>
<feature type="domain" description="Fibronectin type-III" evidence="7">
    <location>
        <begin position="561"/>
        <end position="657"/>
    </location>
</feature>
<dbReference type="EMBL" id="QCYY01000170">
    <property type="protein sequence ID" value="ROT85843.1"/>
    <property type="molecule type" value="Genomic_DNA"/>
</dbReference>
<dbReference type="GO" id="GO:0007156">
    <property type="term" value="P:homophilic cell adhesion via plasma membrane adhesion molecules"/>
    <property type="evidence" value="ECO:0007669"/>
    <property type="project" value="TreeGrafter"/>
</dbReference>
<dbReference type="GO" id="GO:0005886">
    <property type="term" value="C:plasma membrane"/>
    <property type="evidence" value="ECO:0007669"/>
    <property type="project" value="TreeGrafter"/>
</dbReference>
<evidence type="ECO:0000256" key="1">
    <source>
        <dbReference type="ARBA" id="ARBA00022737"/>
    </source>
</evidence>
<dbReference type="InterPro" id="IPR013098">
    <property type="entry name" value="Ig_I-set"/>
</dbReference>
<comment type="caution">
    <text evidence="8">The sequence shown here is derived from an EMBL/GenBank/DDBJ whole genome shotgun (WGS) entry which is preliminary data.</text>
</comment>
<dbReference type="SUPFAM" id="SSF48726">
    <property type="entry name" value="Immunoglobulin"/>
    <property type="match status" value="5"/>
</dbReference>
<accession>A0A3R7MLB0</accession>
<dbReference type="InterPro" id="IPR036179">
    <property type="entry name" value="Ig-like_dom_sf"/>
</dbReference>
<reference evidence="8 9" key="2">
    <citation type="submission" date="2019-01" db="EMBL/GenBank/DDBJ databases">
        <title>The decoding of complex shrimp genome reveals the adaptation for benthos swimmer, frequently molting mechanism and breeding impact on genome.</title>
        <authorList>
            <person name="Sun Y."/>
            <person name="Gao Y."/>
            <person name="Yu Y."/>
        </authorList>
    </citation>
    <scope>NUCLEOTIDE SEQUENCE [LARGE SCALE GENOMIC DNA]</scope>
    <source>
        <tissue evidence="8">Muscle</tissue>
    </source>
</reference>
<dbReference type="InterPro" id="IPR036116">
    <property type="entry name" value="FN3_sf"/>
</dbReference>
<dbReference type="InterPro" id="IPR013783">
    <property type="entry name" value="Ig-like_fold"/>
</dbReference>
<dbReference type="Pfam" id="PF00041">
    <property type="entry name" value="fn3"/>
    <property type="match status" value="2"/>
</dbReference>
<dbReference type="InterPro" id="IPR003599">
    <property type="entry name" value="Ig_sub"/>
</dbReference>
<dbReference type="GO" id="GO:0050808">
    <property type="term" value="P:synapse organization"/>
    <property type="evidence" value="ECO:0007669"/>
    <property type="project" value="TreeGrafter"/>
</dbReference>
<evidence type="ECO:0000313" key="9">
    <source>
        <dbReference type="Proteomes" id="UP000283509"/>
    </source>
</evidence>
<dbReference type="PANTHER" id="PTHR45080">
    <property type="entry name" value="CONTACTIN 5"/>
    <property type="match status" value="1"/>
</dbReference>
<feature type="domain" description="Ig-like" evidence="6">
    <location>
        <begin position="261"/>
        <end position="344"/>
    </location>
</feature>
<dbReference type="Gene3D" id="2.60.40.10">
    <property type="entry name" value="Immunoglobulins"/>
    <property type="match status" value="8"/>
</dbReference>
<reference evidence="8 9" key="1">
    <citation type="submission" date="2018-04" db="EMBL/GenBank/DDBJ databases">
        <authorList>
            <person name="Zhang X."/>
            <person name="Yuan J."/>
            <person name="Li F."/>
            <person name="Xiang J."/>
        </authorList>
    </citation>
    <scope>NUCLEOTIDE SEQUENCE [LARGE SCALE GENOMIC DNA]</scope>
    <source>
        <tissue evidence="8">Muscle</tissue>
    </source>
</reference>
<evidence type="ECO:0000256" key="3">
    <source>
        <dbReference type="ARBA" id="ARBA00023319"/>
    </source>
</evidence>
<dbReference type="InterPro" id="IPR003598">
    <property type="entry name" value="Ig_sub2"/>
</dbReference>
<sequence>MFDDDSFEKWSEAKAWSEGPEAETHSCETSSAAEASLSPCGLRLRPVGLEGGAGPPVIKEHPSSVAARRNDPATLNCAASGASRIRWYRDGEEVTTAAEDPRSHRVLLPSGSLFFLRVATSKRDSDAGTYWCVASNSHGATRSHNATLTVATLAYDFQSQADPVVRARVGDSVVLPCRPPKGSPPPEVTWLRDSHEVTNSSRISVSQAGDLVISQAVEEDSASYVCRARNAAGARESTPTKLTIMTFVLSPNGALSPAAPPWFEERPANVTVASGVVVELACRARGSPTPTVTWRRLDGKMPLGRAMIEDQRLVLDHVAAADSGVYVCEVESEAGIAAARATLTVIDAPEFAQRPQDVQVVAGQSARLSCKVEGDPKPLLLWRLPTQDRTALLAAGQSSGHASVADQGQTLLLGDVTTLETGTYSCWGVSRGGGISAHSEVVVVKAYPPPVIGIGPQDLKVSPGVSVVFPCEAVSEAAQASVSWWHQPAASHPIRHLSKGSKSGRVSILVNGALVIRDVRVSDAGTYRCHVSAETGSIKRSAVLQVVEAAEEYRPFLLPAPPSKPRLMAVNQTAVHLSWLPNSQMGGGSDQTYTVEFWRQGWEEWRVADALISQESCVVGGLTPGHTYTFLVRAVDSRGASFPSPWSDPVTTRSPRDPSLTEDEFLALADEAVEGVLVYAISDSGVVQVVTVLGSSTSHPVHGLQANTPYTFFLVPFWRSVEGTPSNSYSLQTPQDAPSVAPTDVRVTPLEEGSVLITWSTLEPEKARGEIVGYQVIISHNTTYTSETVVNPWLDAIGLVPGQLYTIRVSAVTKAGPGPFTAPLLVDIGPSQVDSQPREESDIASTDFHAPERPQWLIVLHIITPIVLLMSLATLLYVRKLNDKPVTSTAPKSSLLYQVPECLFSSRLPESASTYSENMILAPSKSQFSSASSSPLLRYHERVNEYAEPRFQKPNENTEPYATTTLLVPASPCPNHPKHWSRNTEKTSTSTYHWSVSLPSSHASSFTPHSMDYHCSSVRYDL</sequence>
<name>A0A3R7MLB0_PENVA</name>
<feature type="domain" description="Ig-like" evidence="6">
    <location>
        <begin position="349"/>
        <end position="426"/>
    </location>
</feature>
<dbReference type="SMART" id="SM00406">
    <property type="entry name" value="IGv"/>
    <property type="match status" value="3"/>
</dbReference>
<dbReference type="STRING" id="6689.A0A3R7MLB0"/>
<dbReference type="InterPro" id="IPR003961">
    <property type="entry name" value="FN3_dom"/>
</dbReference>
<keyword evidence="5" id="KW-0472">Membrane</keyword>
<dbReference type="CDD" id="cd00063">
    <property type="entry name" value="FN3"/>
    <property type="match status" value="3"/>
</dbReference>
<feature type="domain" description="Fibronectin type-III" evidence="7">
    <location>
        <begin position="741"/>
        <end position="831"/>
    </location>
</feature>
<dbReference type="FunFam" id="2.60.40.10:FF:000032">
    <property type="entry name" value="palladin isoform X1"/>
    <property type="match status" value="1"/>
</dbReference>
<dbReference type="SUPFAM" id="SSF49265">
    <property type="entry name" value="Fibronectin type III"/>
    <property type="match status" value="2"/>
</dbReference>
<feature type="domain" description="Ig-like" evidence="6">
    <location>
        <begin position="170"/>
        <end position="243"/>
    </location>
</feature>
<dbReference type="GO" id="GO:0030424">
    <property type="term" value="C:axon"/>
    <property type="evidence" value="ECO:0007669"/>
    <property type="project" value="TreeGrafter"/>
</dbReference>
<keyword evidence="9" id="KW-1185">Reference proteome</keyword>
<dbReference type="AlphaFoldDB" id="A0A3R7MLB0"/>
<dbReference type="SMART" id="SM00060">
    <property type="entry name" value="FN3"/>
    <property type="match status" value="2"/>
</dbReference>
<keyword evidence="3" id="KW-0393">Immunoglobulin domain</keyword>
<dbReference type="PROSITE" id="PS50853">
    <property type="entry name" value="FN3"/>
    <property type="match status" value="2"/>
</dbReference>
<dbReference type="GO" id="GO:0043025">
    <property type="term" value="C:neuronal cell body"/>
    <property type="evidence" value="ECO:0007669"/>
    <property type="project" value="TreeGrafter"/>
</dbReference>
<dbReference type="InterPro" id="IPR007110">
    <property type="entry name" value="Ig-like_dom"/>
</dbReference>
<gene>
    <name evidence="8" type="ORF">C7M84_005391</name>
</gene>
<dbReference type="Pfam" id="PF07679">
    <property type="entry name" value="I-set"/>
    <property type="match status" value="3"/>
</dbReference>
<keyword evidence="5" id="KW-1133">Transmembrane helix</keyword>
<proteinExistence type="predicted"/>
<evidence type="ECO:0000256" key="5">
    <source>
        <dbReference type="SAM" id="Phobius"/>
    </source>
</evidence>
<keyword evidence="5" id="KW-0812">Transmembrane</keyword>